<feature type="domain" description="FCP1 homology" evidence="1">
    <location>
        <begin position="4"/>
        <end position="178"/>
    </location>
</feature>
<dbReference type="RefSeq" id="WP_014798609.1">
    <property type="nucleotide sequence ID" value="NC_018018.1"/>
</dbReference>
<evidence type="ECO:0000313" key="2">
    <source>
        <dbReference type="EMBL" id="AFM05174.1"/>
    </source>
</evidence>
<dbReference type="AlphaFoldDB" id="I4AMI9"/>
<reference evidence="3" key="1">
    <citation type="submission" date="2012-06" db="EMBL/GenBank/DDBJ databases">
        <title>The complete genome of Flexibacter litoralis DSM 6794.</title>
        <authorList>
            <person name="Lucas S."/>
            <person name="Copeland A."/>
            <person name="Lapidus A."/>
            <person name="Glavina del Rio T."/>
            <person name="Dalin E."/>
            <person name="Tice H."/>
            <person name="Bruce D."/>
            <person name="Goodwin L."/>
            <person name="Pitluck S."/>
            <person name="Peters L."/>
            <person name="Ovchinnikova G."/>
            <person name="Lu M."/>
            <person name="Kyrpides N."/>
            <person name="Mavromatis K."/>
            <person name="Ivanova N."/>
            <person name="Brettin T."/>
            <person name="Detter J.C."/>
            <person name="Han C."/>
            <person name="Larimer F."/>
            <person name="Land M."/>
            <person name="Hauser L."/>
            <person name="Markowitz V."/>
            <person name="Cheng J.-F."/>
            <person name="Hugenholtz P."/>
            <person name="Woyke T."/>
            <person name="Wu D."/>
            <person name="Spring S."/>
            <person name="Lang E."/>
            <person name="Kopitz M."/>
            <person name="Brambilla E."/>
            <person name="Klenk H.-P."/>
            <person name="Eisen J.A."/>
        </authorList>
    </citation>
    <scope>NUCLEOTIDE SEQUENCE [LARGE SCALE GENOMIC DNA]</scope>
    <source>
        <strain evidence="3">ATCC 23117 / DSM 6794 / NBRC 15988 / NCIMB 1366 / Sio-4</strain>
    </source>
</reference>
<dbReference type="PANTHER" id="PTHR12210">
    <property type="entry name" value="DULLARD PROTEIN PHOSPHATASE"/>
    <property type="match status" value="1"/>
</dbReference>
<accession>I4AMI9</accession>
<dbReference type="Pfam" id="PF03031">
    <property type="entry name" value="NIF"/>
    <property type="match status" value="1"/>
</dbReference>
<dbReference type="STRING" id="880071.Fleli_2821"/>
<keyword evidence="3" id="KW-1185">Reference proteome</keyword>
<dbReference type="SUPFAM" id="SSF56784">
    <property type="entry name" value="HAD-like"/>
    <property type="match status" value="1"/>
</dbReference>
<dbReference type="InterPro" id="IPR036412">
    <property type="entry name" value="HAD-like_sf"/>
</dbReference>
<dbReference type="HOGENOM" id="CLU_1382336_0_0_10"/>
<dbReference type="Proteomes" id="UP000006054">
    <property type="component" value="Chromosome"/>
</dbReference>
<evidence type="ECO:0000313" key="3">
    <source>
        <dbReference type="Proteomes" id="UP000006054"/>
    </source>
</evidence>
<dbReference type="SMART" id="SM00577">
    <property type="entry name" value="CPDc"/>
    <property type="match status" value="1"/>
</dbReference>
<dbReference type="KEGG" id="fli:Fleli_2821"/>
<dbReference type="InterPro" id="IPR004274">
    <property type="entry name" value="FCP1_dom"/>
</dbReference>
<sequence>MTYKNETKTLLVLDIDETLIFGSAEKLDEPFDFRVFNYFIYQRPYLKEFFEKIKDHFLIALWSSADDEYVEEIAKKIIPKNIELEFIWARSRCSYKRNFNAVFDDYQDYYAFDISHYHFLKPLKKLKKKGYKLERILIVDDTPHKSKDNYGNAIYPKEYKGDKNDNELLLLADYLLTLKDKTNVRRIEKRGWKSKLG</sequence>
<dbReference type="EMBL" id="CP003345">
    <property type="protein sequence ID" value="AFM05174.1"/>
    <property type="molecule type" value="Genomic_DNA"/>
</dbReference>
<dbReference type="Gene3D" id="3.40.50.1000">
    <property type="entry name" value="HAD superfamily/HAD-like"/>
    <property type="match status" value="1"/>
</dbReference>
<dbReference type="eggNOG" id="COG5190">
    <property type="taxonomic scope" value="Bacteria"/>
</dbReference>
<evidence type="ECO:0000259" key="1">
    <source>
        <dbReference type="PROSITE" id="PS50969"/>
    </source>
</evidence>
<organism evidence="2 3">
    <name type="scientific">Bernardetia litoralis (strain ATCC 23117 / DSM 6794 / NBRC 15988 / NCIMB 1366 / Fx l1 / Sio-4)</name>
    <name type="common">Flexibacter litoralis</name>
    <dbReference type="NCBI Taxonomy" id="880071"/>
    <lineage>
        <taxon>Bacteria</taxon>
        <taxon>Pseudomonadati</taxon>
        <taxon>Bacteroidota</taxon>
        <taxon>Cytophagia</taxon>
        <taxon>Cytophagales</taxon>
        <taxon>Bernardetiaceae</taxon>
        <taxon>Bernardetia</taxon>
    </lineage>
</organism>
<dbReference type="InterPro" id="IPR050365">
    <property type="entry name" value="TIM50"/>
</dbReference>
<name>I4AMI9_BERLS</name>
<gene>
    <name evidence="2" type="ordered locus">Fleli_2821</name>
</gene>
<dbReference type="PROSITE" id="PS50969">
    <property type="entry name" value="FCP1"/>
    <property type="match status" value="1"/>
</dbReference>
<dbReference type="InterPro" id="IPR023214">
    <property type="entry name" value="HAD_sf"/>
</dbReference>
<dbReference type="OrthoDB" id="65801at2"/>
<protein>
    <submittedName>
        <fullName evidence="2">TFIIF-interacting CTD phosphatase</fullName>
    </submittedName>
</protein>
<proteinExistence type="predicted"/>